<dbReference type="CDD" id="cd01598">
    <property type="entry name" value="PurB"/>
    <property type="match status" value="1"/>
</dbReference>
<dbReference type="EMBL" id="AAGK01000006">
    <property type="protein sequence ID" value="EAN30614.1"/>
    <property type="molecule type" value="Genomic_DNA"/>
</dbReference>
<dbReference type="AlphaFoldDB" id="Q4MYR8"/>
<dbReference type="GO" id="GO:0004018">
    <property type="term" value="F:N6-(1,2-dicarboxyethyl)AMP AMP-lyase (fumarate-forming) activity"/>
    <property type="evidence" value="ECO:0007669"/>
    <property type="project" value="InterPro"/>
</dbReference>
<evidence type="ECO:0000313" key="6">
    <source>
        <dbReference type="EMBL" id="EAN30614.1"/>
    </source>
</evidence>
<dbReference type="NCBIfam" id="NF006764">
    <property type="entry name" value="PRK09285.1"/>
    <property type="match status" value="1"/>
</dbReference>
<dbReference type="PANTHER" id="PTHR43411">
    <property type="entry name" value="ADENYLOSUCCINATE LYASE"/>
    <property type="match status" value="1"/>
</dbReference>
<evidence type="ECO:0000256" key="3">
    <source>
        <dbReference type="ARBA" id="ARBA00022755"/>
    </source>
</evidence>
<dbReference type="PRINTS" id="PR00149">
    <property type="entry name" value="FUMRATELYASE"/>
</dbReference>
<dbReference type="STRING" id="5875.Q4MYR8"/>
<comment type="pathway">
    <text evidence="1">Purine metabolism; IMP biosynthesis via de novo pathway; 5-amino-1-(5-phospho-D-ribosyl)imidazole-4-carboxamide from 5-amino-1-(5-phospho-D-ribosyl)imidazole-4-carboxylate: step 2/2.</text>
</comment>
<evidence type="ECO:0000259" key="4">
    <source>
        <dbReference type="Pfam" id="PF00206"/>
    </source>
</evidence>
<dbReference type="Gene3D" id="1.20.200.10">
    <property type="entry name" value="Fumarase/aspartase (Central domain)"/>
    <property type="match status" value="1"/>
</dbReference>
<proteinExistence type="predicted"/>
<dbReference type="InterPro" id="IPR008948">
    <property type="entry name" value="L-Aspartase-like"/>
</dbReference>
<dbReference type="Pfam" id="PF08328">
    <property type="entry name" value="ASL_C"/>
    <property type="match status" value="1"/>
</dbReference>
<evidence type="ECO:0000259" key="5">
    <source>
        <dbReference type="Pfam" id="PF08328"/>
    </source>
</evidence>
<dbReference type="GO" id="GO:0006188">
    <property type="term" value="P:IMP biosynthetic process"/>
    <property type="evidence" value="ECO:0007669"/>
    <property type="project" value="InterPro"/>
</dbReference>
<dbReference type="InterPro" id="IPR047136">
    <property type="entry name" value="PurB_bact"/>
</dbReference>
<name>Q4MYR8_THEPA</name>
<dbReference type="Proteomes" id="UP000001949">
    <property type="component" value="Unassembled WGS sequence"/>
</dbReference>
<reference evidence="6 7" key="1">
    <citation type="journal article" date="2005" name="Science">
        <title>Genome sequence of Theileria parva, a bovine pathogen that transforms lymphocytes.</title>
        <authorList>
            <person name="Gardner M.J."/>
            <person name="Bishop R."/>
            <person name="Shah T."/>
            <person name="de Villiers E.P."/>
            <person name="Carlton J.M."/>
            <person name="Hall N."/>
            <person name="Ren Q."/>
            <person name="Paulsen I.T."/>
            <person name="Pain A."/>
            <person name="Berriman M."/>
            <person name="Wilson R.J.M."/>
            <person name="Sato S."/>
            <person name="Ralph S.A."/>
            <person name="Mann D.J."/>
            <person name="Xiong Z."/>
            <person name="Shallom S.J."/>
            <person name="Weidman J."/>
            <person name="Jiang L."/>
            <person name="Lynn J."/>
            <person name="Weaver B."/>
            <person name="Shoaibi A."/>
            <person name="Domingo A.R."/>
            <person name="Wasawo D."/>
            <person name="Crabtree J."/>
            <person name="Wortman J.R."/>
            <person name="Haas B."/>
            <person name="Angiuoli S.V."/>
            <person name="Creasy T.H."/>
            <person name="Lu C."/>
            <person name="Suh B."/>
            <person name="Silva J.C."/>
            <person name="Utterback T.R."/>
            <person name="Feldblyum T.V."/>
            <person name="Pertea M."/>
            <person name="Allen J."/>
            <person name="Nierman W.C."/>
            <person name="Taracha E.L.N."/>
            <person name="Salzberg S.L."/>
            <person name="White O.R."/>
            <person name="Fitzhugh H.A."/>
            <person name="Morzaria S."/>
            <person name="Venter J.C."/>
            <person name="Fraser C.M."/>
            <person name="Nene V."/>
        </authorList>
    </citation>
    <scope>NUCLEOTIDE SEQUENCE [LARGE SCALE GENOMIC DNA]</scope>
    <source>
        <strain evidence="6 7">Muguga</strain>
    </source>
</reference>
<dbReference type="InParanoid" id="Q4MYR8"/>
<protein>
    <submittedName>
        <fullName evidence="6">Adenylosuccinate lyase, putative</fullName>
        <ecNumber evidence="6">4.3.2.2</ecNumber>
    </submittedName>
</protein>
<gene>
    <name evidence="6" type="ordered locus">TP03_0773</name>
</gene>
<comment type="pathway">
    <text evidence="2">Purine metabolism; AMP biosynthesis via de novo pathway; AMP from IMP: step 2/2.</text>
</comment>
<feature type="domain" description="Adenylosuccinate lyase PurB C-terminal" evidence="5">
    <location>
        <begin position="331"/>
        <end position="441"/>
    </location>
</feature>
<dbReference type="eggNOG" id="KOG2700">
    <property type="taxonomic scope" value="Eukaryota"/>
</dbReference>
<dbReference type="FunCoup" id="Q4MYR8">
    <property type="interactions" value="281"/>
</dbReference>
<dbReference type="GeneID" id="3499706"/>
<dbReference type="Gene3D" id="1.10.40.30">
    <property type="entry name" value="Fumarase/aspartase (C-terminal domain)"/>
    <property type="match status" value="1"/>
</dbReference>
<keyword evidence="7" id="KW-1185">Reference proteome</keyword>
<dbReference type="PROSITE" id="PS00163">
    <property type="entry name" value="FUMARATE_LYASES"/>
    <property type="match status" value="1"/>
</dbReference>
<evidence type="ECO:0000313" key="7">
    <source>
        <dbReference type="Proteomes" id="UP000001949"/>
    </source>
</evidence>
<dbReference type="InterPro" id="IPR022761">
    <property type="entry name" value="Fumarate_lyase_N"/>
</dbReference>
<evidence type="ECO:0000256" key="2">
    <source>
        <dbReference type="ARBA" id="ARBA00004734"/>
    </source>
</evidence>
<feature type="domain" description="Fumarate lyase N-terminal" evidence="4">
    <location>
        <begin position="23"/>
        <end position="312"/>
    </location>
</feature>
<dbReference type="InterPro" id="IPR024083">
    <property type="entry name" value="Fumarase/histidase_N"/>
</dbReference>
<organism evidence="6 7">
    <name type="scientific">Theileria parva</name>
    <name type="common">East coast fever infection agent</name>
    <dbReference type="NCBI Taxonomy" id="5875"/>
    <lineage>
        <taxon>Eukaryota</taxon>
        <taxon>Sar</taxon>
        <taxon>Alveolata</taxon>
        <taxon>Apicomplexa</taxon>
        <taxon>Aconoidasida</taxon>
        <taxon>Piroplasmida</taxon>
        <taxon>Theileriidae</taxon>
        <taxon>Theileria</taxon>
    </lineage>
</organism>
<dbReference type="InterPro" id="IPR000362">
    <property type="entry name" value="Fumarate_lyase_fam"/>
</dbReference>
<dbReference type="Gene3D" id="1.10.275.10">
    <property type="entry name" value="Fumarase/aspartase (N-terminal domain)"/>
    <property type="match status" value="1"/>
</dbReference>
<dbReference type="EC" id="4.3.2.2" evidence="6"/>
<dbReference type="OMA" id="NNWAVVA"/>
<dbReference type="Pfam" id="PF00206">
    <property type="entry name" value="Lyase_1"/>
    <property type="match status" value="1"/>
</dbReference>
<dbReference type="PANTHER" id="PTHR43411:SF1">
    <property type="entry name" value="ADENYLOSUCCINATE LYASE"/>
    <property type="match status" value="1"/>
</dbReference>
<accession>Q4MYR8</accession>
<keyword evidence="6" id="KW-0456">Lyase</keyword>
<evidence type="ECO:0000256" key="1">
    <source>
        <dbReference type="ARBA" id="ARBA00004706"/>
    </source>
</evidence>
<sequence>MLDKYKSVGPIDGRYHKYTFHISDYLSEYKIMSNRILVEVRWLQYLVRLGITPVKSLSQESIDFLESLRFISEEELQKIFELDTKMMHDVKAVEYYIRKRFEVDGTPELKKLITWVHVFCTSEDINSPSYSMGIRDCMNFVMKPLMLEIISSLCKLALENAKMPMLSRTHGQPAIPTTFGKEVSTFVYRLSYQYKKCISNIDYFAKFGGAVGNYNAHYYAFPDLDWTGHVKNFIEELGLKYQPYTTQIECHDFISELSDSICRFNTILKNMCLDFWLYNSKGLLRLKNVKGEVGSSTMPHKINPIDLENAEGNLGLSNSMFHFFSTKLPMSRMQRDLSDSSVLRNLGVAFAHSVIAYNSILFSLERLYFDESTSKLEIQENWNILSEPLQLNLKMMGHLDAFEKVLKFTRGFNPSKDEMQTFIEKNCGKDSRLLTLKLEEYLGLAEKLAKNVVNYLPKELSSKFVNVPP</sequence>
<keyword evidence="3" id="KW-0658">Purine biosynthesis</keyword>
<dbReference type="SUPFAM" id="SSF48557">
    <property type="entry name" value="L-aspartase-like"/>
    <property type="match status" value="1"/>
</dbReference>
<comment type="caution">
    <text evidence="6">The sequence shown here is derived from an EMBL/GenBank/DDBJ whole genome shotgun (WGS) entry which is preliminary data.</text>
</comment>
<dbReference type="KEGG" id="tpv:TP03_0773"/>
<dbReference type="InterPro" id="IPR013539">
    <property type="entry name" value="PurB_C"/>
</dbReference>
<dbReference type="InterPro" id="IPR020557">
    <property type="entry name" value="Fumarate_lyase_CS"/>
</dbReference>
<dbReference type="VEuPathDB" id="PiroplasmaDB:TpMuguga_03g00773"/>